<dbReference type="Proteomes" id="UP000006727">
    <property type="component" value="Chromosome 8"/>
</dbReference>
<reference evidence="1 3" key="1">
    <citation type="journal article" date="2008" name="Science">
        <title>The Physcomitrella genome reveals evolutionary insights into the conquest of land by plants.</title>
        <authorList>
            <person name="Rensing S."/>
            <person name="Lang D."/>
            <person name="Zimmer A."/>
            <person name="Terry A."/>
            <person name="Salamov A."/>
            <person name="Shapiro H."/>
            <person name="Nishiyama T."/>
            <person name="Perroud P.-F."/>
            <person name="Lindquist E."/>
            <person name="Kamisugi Y."/>
            <person name="Tanahashi T."/>
            <person name="Sakakibara K."/>
            <person name="Fujita T."/>
            <person name="Oishi K."/>
            <person name="Shin-I T."/>
            <person name="Kuroki Y."/>
            <person name="Toyoda A."/>
            <person name="Suzuki Y."/>
            <person name="Hashimoto A."/>
            <person name="Yamaguchi K."/>
            <person name="Sugano A."/>
            <person name="Kohara Y."/>
            <person name="Fujiyama A."/>
            <person name="Anterola A."/>
            <person name="Aoki S."/>
            <person name="Ashton N."/>
            <person name="Barbazuk W.B."/>
            <person name="Barker E."/>
            <person name="Bennetzen J."/>
            <person name="Bezanilla M."/>
            <person name="Blankenship R."/>
            <person name="Cho S.H."/>
            <person name="Dutcher S."/>
            <person name="Estelle M."/>
            <person name="Fawcett J.A."/>
            <person name="Gundlach H."/>
            <person name="Hanada K."/>
            <person name="Heyl A."/>
            <person name="Hicks K.A."/>
            <person name="Hugh J."/>
            <person name="Lohr M."/>
            <person name="Mayer K."/>
            <person name="Melkozernov A."/>
            <person name="Murata T."/>
            <person name="Nelson D."/>
            <person name="Pils B."/>
            <person name="Prigge M."/>
            <person name="Reiss B."/>
            <person name="Renner T."/>
            <person name="Rombauts S."/>
            <person name="Rushton P."/>
            <person name="Sanderfoot A."/>
            <person name="Schween G."/>
            <person name="Shiu S.-H."/>
            <person name="Stueber K."/>
            <person name="Theodoulou F.L."/>
            <person name="Tu H."/>
            <person name="Van de Peer Y."/>
            <person name="Verrier P.J."/>
            <person name="Waters E."/>
            <person name="Wood A."/>
            <person name="Yang L."/>
            <person name="Cove D."/>
            <person name="Cuming A."/>
            <person name="Hasebe M."/>
            <person name="Lucas S."/>
            <person name="Mishler D.B."/>
            <person name="Reski R."/>
            <person name="Grigoriev I."/>
            <person name="Quatrano R.S."/>
            <person name="Boore J.L."/>
        </authorList>
    </citation>
    <scope>NUCLEOTIDE SEQUENCE [LARGE SCALE GENOMIC DNA]</scope>
    <source>
        <strain evidence="2 3">cv. Gransden 2004</strain>
    </source>
</reference>
<organism evidence="1">
    <name type="scientific">Physcomitrium patens</name>
    <name type="common">Spreading-leaved earth moss</name>
    <name type="synonym">Physcomitrella patens</name>
    <dbReference type="NCBI Taxonomy" id="3218"/>
    <lineage>
        <taxon>Eukaryota</taxon>
        <taxon>Viridiplantae</taxon>
        <taxon>Streptophyta</taxon>
        <taxon>Embryophyta</taxon>
        <taxon>Bryophyta</taxon>
        <taxon>Bryophytina</taxon>
        <taxon>Bryopsida</taxon>
        <taxon>Funariidae</taxon>
        <taxon>Funariales</taxon>
        <taxon>Funariaceae</taxon>
        <taxon>Physcomitrium</taxon>
    </lineage>
</organism>
<gene>
    <name evidence="1" type="ORF">PHYPA_010986</name>
</gene>
<protein>
    <submittedName>
        <fullName evidence="1 2">Uncharacterized protein</fullName>
    </submittedName>
</protein>
<evidence type="ECO:0000313" key="1">
    <source>
        <dbReference type="EMBL" id="PNR49090.1"/>
    </source>
</evidence>
<dbReference type="InParanoid" id="A0A2K1K5N5"/>
<evidence type="ECO:0000313" key="3">
    <source>
        <dbReference type="Proteomes" id="UP000006727"/>
    </source>
</evidence>
<evidence type="ECO:0000313" key="2">
    <source>
        <dbReference type="EnsemblPlants" id="PAC:32965007.CDS.1"/>
    </source>
</evidence>
<reference evidence="2" key="3">
    <citation type="submission" date="2020-12" db="UniProtKB">
        <authorList>
            <consortium name="EnsemblPlants"/>
        </authorList>
    </citation>
    <scope>IDENTIFICATION</scope>
</reference>
<reference evidence="1 3" key="2">
    <citation type="journal article" date="2018" name="Plant J.">
        <title>The Physcomitrella patens chromosome-scale assembly reveals moss genome structure and evolution.</title>
        <authorList>
            <person name="Lang D."/>
            <person name="Ullrich K.K."/>
            <person name="Murat F."/>
            <person name="Fuchs J."/>
            <person name="Jenkins J."/>
            <person name="Haas F.B."/>
            <person name="Piednoel M."/>
            <person name="Gundlach H."/>
            <person name="Van Bel M."/>
            <person name="Meyberg R."/>
            <person name="Vives C."/>
            <person name="Morata J."/>
            <person name="Symeonidi A."/>
            <person name="Hiss M."/>
            <person name="Muchero W."/>
            <person name="Kamisugi Y."/>
            <person name="Saleh O."/>
            <person name="Blanc G."/>
            <person name="Decker E.L."/>
            <person name="van Gessel N."/>
            <person name="Grimwood J."/>
            <person name="Hayes R.D."/>
            <person name="Graham S.W."/>
            <person name="Gunter L.E."/>
            <person name="McDaniel S.F."/>
            <person name="Hoernstein S.N.W."/>
            <person name="Larsson A."/>
            <person name="Li F.W."/>
            <person name="Perroud P.F."/>
            <person name="Phillips J."/>
            <person name="Ranjan P."/>
            <person name="Rokshar D.S."/>
            <person name="Rothfels C.J."/>
            <person name="Schneider L."/>
            <person name="Shu S."/>
            <person name="Stevenson D.W."/>
            <person name="Thummler F."/>
            <person name="Tillich M."/>
            <person name="Villarreal Aguilar J.C."/>
            <person name="Widiez T."/>
            <person name="Wong G.K."/>
            <person name="Wymore A."/>
            <person name="Zhang Y."/>
            <person name="Zimmer A.D."/>
            <person name="Quatrano R.S."/>
            <person name="Mayer K.F.X."/>
            <person name="Goodstein D."/>
            <person name="Casacuberta J.M."/>
            <person name="Vandepoele K."/>
            <person name="Reski R."/>
            <person name="Cuming A.C."/>
            <person name="Tuskan G.A."/>
            <person name="Maumus F."/>
            <person name="Salse J."/>
            <person name="Schmutz J."/>
            <person name="Rensing S.A."/>
        </authorList>
    </citation>
    <scope>NUCLEOTIDE SEQUENCE [LARGE SCALE GENOMIC DNA]</scope>
    <source>
        <strain evidence="2 3">cv. Gransden 2004</strain>
    </source>
</reference>
<dbReference type="PaxDb" id="3218-PP1S533_10V6.1"/>
<proteinExistence type="predicted"/>
<name>A0A2K1K5N5_PHYPA</name>
<dbReference type="AlphaFoldDB" id="A0A2K1K5N5"/>
<accession>A0A2K1K5N5</accession>
<dbReference type="Gramene" id="Pp3c8_1120V3.1">
    <property type="protein sequence ID" value="PAC:32965007.CDS.1"/>
    <property type="gene ID" value="Pp3c8_1120"/>
</dbReference>
<keyword evidence="3" id="KW-1185">Reference proteome</keyword>
<sequence length="126" mass="14354">MSGSKPVMQCSGIFLRGESTQKLSLGIRAYWESRLTVLRPHNQYMNCLIAAARLLQNLPIQMYRQGFISSGQHHRKGNGIMSLFLVDGNYFQDDQFSTLLVWRMVLTSCFCAVLHIAETRVRGCTH</sequence>
<dbReference type="EnsemblPlants" id="Pp3c8_1120V3.1">
    <property type="protein sequence ID" value="PAC:32965007.CDS.1"/>
    <property type="gene ID" value="Pp3c8_1120"/>
</dbReference>
<dbReference type="EMBL" id="ABEU02000008">
    <property type="protein sequence ID" value="PNR49090.1"/>
    <property type="molecule type" value="Genomic_DNA"/>
</dbReference>